<evidence type="ECO:0000256" key="11">
    <source>
        <dbReference type="RuleBase" id="RU000489"/>
    </source>
</evidence>
<reference evidence="13 14" key="1">
    <citation type="journal article" date="2017" name="Mycologia">
        <title>Bifiguratus adelaidae, gen. et sp. nov., a new member of Mucoromycotina in endophytic and soil-dwelling habitats.</title>
        <authorList>
            <person name="Torres-Cruz T.J."/>
            <person name="Billingsley Tobias T.L."/>
            <person name="Almatruk M."/>
            <person name="Hesse C."/>
            <person name="Kuske C.R."/>
            <person name="Desiro A."/>
            <person name="Benucci G.M."/>
            <person name="Bonito G."/>
            <person name="Stajich J.E."/>
            <person name="Dunlap C."/>
            <person name="Arnold A.E."/>
            <person name="Porras-Alfaro A."/>
        </authorList>
    </citation>
    <scope>NUCLEOTIDE SEQUENCE [LARGE SCALE GENOMIC DNA]</scope>
    <source>
        <strain evidence="13 14">AZ0501</strain>
    </source>
</reference>
<keyword evidence="10" id="KW-0624">Polysaccharide degradation</keyword>
<evidence type="ECO:0000256" key="1">
    <source>
        <dbReference type="ARBA" id="ARBA00000822"/>
    </source>
</evidence>
<keyword evidence="7" id="KW-0146">Chitin degradation</keyword>
<feature type="domain" description="GH18" evidence="12">
    <location>
        <begin position="5"/>
        <end position="371"/>
    </location>
</feature>
<dbReference type="EC" id="3.2.1.14" evidence="4"/>
<evidence type="ECO:0000256" key="6">
    <source>
        <dbReference type="ARBA" id="ARBA00022801"/>
    </source>
</evidence>
<gene>
    <name evidence="13" type="ORF">BZG36_04733</name>
</gene>
<evidence type="ECO:0000256" key="9">
    <source>
        <dbReference type="ARBA" id="ARBA00023295"/>
    </source>
</evidence>
<dbReference type="InterPro" id="IPR001223">
    <property type="entry name" value="Glyco_hydro18_cat"/>
</dbReference>
<dbReference type="Proteomes" id="UP000242875">
    <property type="component" value="Unassembled WGS sequence"/>
</dbReference>
<dbReference type="FunFam" id="3.10.50.10:FF:000005">
    <property type="entry name" value="Endochitinase B1"/>
    <property type="match status" value="1"/>
</dbReference>
<dbReference type="InterPro" id="IPR011583">
    <property type="entry name" value="Chitinase_II/V-like_cat"/>
</dbReference>
<evidence type="ECO:0000259" key="12">
    <source>
        <dbReference type="PROSITE" id="PS51910"/>
    </source>
</evidence>
<keyword evidence="14" id="KW-1185">Reference proteome</keyword>
<evidence type="ECO:0000256" key="7">
    <source>
        <dbReference type="ARBA" id="ARBA00023024"/>
    </source>
</evidence>
<dbReference type="Gene3D" id="3.10.50.10">
    <property type="match status" value="1"/>
</dbReference>
<dbReference type="GO" id="GO:0005576">
    <property type="term" value="C:extracellular region"/>
    <property type="evidence" value="ECO:0007669"/>
    <property type="project" value="UniProtKB-SubCell"/>
</dbReference>
<comment type="caution">
    <text evidence="13">The sequence shown here is derived from an EMBL/GenBank/DDBJ whole genome shotgun (WGS) entry which is preliminary data.</text>
</comment>
<dbReference type="GO" id="GO:0008061">
    <property type="term" value="F:chitin binding"/>
    <property type="evidence" value="ECO:0007669"/>
    <property type="project" value="InterPro"/>
</dbReference>
<dbReference type="InterPro" id="IPR001579">
    <property type="entry name" value="Glyco_hydro_18_chit_AS"/>
</dbReference>
<dbReference type="InterPro" id="IPR029070">
    <property type="entry name" value="Chitinase_insertion_sf"/>
</dbReference>
<evidence type="ECO:0000256" key="4">
    <source>
        <dbReference type="ARBA" id="ARBA00012729"/>
    </source>
</evidence>
<dbReference type="PROSITE" id="PS01095">
    <property type="entry name" value="GH18_1"/>
    <property type="match status" value="1"/>
</dbReference>
<dbReference type="PROSITE" id="PS51910">
    <property type="entry name" value="GH18_2"/>
    <property type="match status" value="1"/>
</dbReference>
<comment type="subcellular location">
    <subcellularLocation>
        <location evidence="2">Secreted</location>
    </subcellularLocation>
</comment>
<dbReference type="CDD" id="cd06548">
    <property type="entry name" value="GH18_chitinase"/>
    <property type="match status" value="1"/>
</dbReference>
<dbReference type="InterPro" id="IPR050314">
    <property type="entry name" value="Glycosyl_Hydrlase_18"/>
</dbReference>
<proteinExistence type="inferred from homology"/>
<keyword evidence="9 11" id="KW-0326">Glycosidase</keyword>
<evidence type="ECO:0000313" key="13">
    <source>
        <dbReference type="EMBL" id="OZJ02116.1"/>
    </source>
</evidence>
<dbReference type="EMBL" id="MVBO01000187">
    <property type="protein sequence ID" value="OZJ02116.1"/>
    <property type="molecule type" value="Genomic_DNA"/>
</dbReference>
<name>A0A261XUS1_9FUNG</name>
<dbReference type="SUPFAM" id="SSF54556">
    <property type="entry name" value="Chitinase insertion domain"/>
    <property type="match status" value="1"/>
</dbReference>
<dbReference type="GO" id="GO:0000272">
    <property type="term" value="P:polysaccharide catabolic process"/>
    <property type="evidence" value="ECO:0007669"/>
    <property type="project" value="UniProtKB-KW"/>
</dbReference>
<dbReference type="Gene3D" id="3.20.20.80">
    <property type="entry name" value="Glycosidases"/>
    <property type="match status" value="1"/>
</dbReference>
<evidence type="ECO:0000256" key="10">
    <source>
        <dbReference type="ARBA" id="ARBA00023326"/>
    </source>
</evidence>
<comment type="catalytic activity">
    <reaction evidence="1">
        <text>Random endo-hydrolysis of N-acetyl-beta-D-glucosaminide (1-&gt;4)-beta-linkages in chitin and chitodextrins.</text>
        <dbReference type="EC" id="3.2.1.14"/>
    </reaction>
</comment>
<keyword evidence="5" id="KW-0964">Secreted</keyword>
<dbReference type="GO" id="GO:0008843">
    <property type="term" value="F:endochitinase activity"/>
    <property type="evidence" value="ECO:0007669"/>
    <property type="project" value="UniProtKB-EC"/>
</dbReference>
<keyword evidence="8" id="KW-0119">Carbohydrate metabolism</keyword>
<dbReference type="FunFam" id="3.20.20.80:FF:000075">
    <property type="entry name" value="Sporulation-specific chitinase"/>
    <property type="match status" value="1"/>
</dbReference>
<organism evidence="13 14">
    <name type="scientific">Bifiguratus adelaidae</name>
    <dbReference type="NCBI Taxonomy" id="1938954"/>
    <lineage>
        <taxon>Eukaryota</taxon>
        <taxon>Fungi</taxon>
        <taxon>Fungi incertae sedis</taxon>
        <taxon>Mucoromycota</taxon>
        <taxon>Mucoromycotina</taxon>
        <taxon>Endogonomycetes</taxon>
        <taxon>Endogonales</taxon>
        <taxon>Endogonales incertae sedis</taxon>
        <taxon>Bifiguratus</taxon>
    </lineage>
</organism>
<comment type="similarity">
    <text evidence="3">Belongs to the glycosyl hydrolase 18 family. Chitinase class V subfamily.</text>
</comment>
<dbReference type="AlphaFoldDB" id="A0A261XUS1"/>
<evidence type="ECO:0000256" key="8">
    <source>
        <dbReference type="ARBA" id="ARBA00023277"/>
    </source>
</evidence>
<dbReference type="PANTHER" id="PTHR11177:SF317">
    <property type="entry name" value="CHITINASE 12-RELATED"/>
    <property type="match status" value="1"/>
</dbReference>
<keyword evidence="6 11" id="KW-0378">Hydrolase</keyword>
<dbReference type="Pfam" id="PF00704">
    <property type="entry name" value="Glyco_hydro_18"/>
    <property type="match status" value="1"/>
</dbReference>
<dbReference type="PANTHER" id="PTHR11177">
    <property type="entry name" value="CHITINASE"/>
    <property type="match status" value="1"/>
</dbReference>
<sequence length="393" mass="43680">MAAPTIIAGYFVDWAIYARNYNVVDVARQSDKLTHILYAFANLQQDGKVILGDAWADTDKHFDASLTVDGKGDSWNDSGDNLYGNFKQFLLLKKQARHLKVSLSIGGWTWSTNFSAVAADPAKRHVFVSSAMEMLINFGLDGIDIDWEYPKDANDAENYVRLLYDMRYALDNLAQQQQTSRYLLSCALPAGASNYNLLKLKEMDRYLDIFYLMAYDFHGSWDQVSGHQANLYGGDVSVDKAVSDYIARGVPPHKIVMGCPMYGRAFSNTDGLGRPFSGIPQGSWEQGVYDYKVLPKDGAQVMHDPQSGATYSYHAGNRELVTYDTVDNILAKADYINQRQLGGAMFWELSGDAPSGPTSLLDAIHRGFHGAIDTTPNHLNWTGSKYANVKNGL</sequence>
<accession>A0A261XUS1</accession>
<dbReference type="SUPFAM" id="SSF51445">
    <property type="entry name" value="(Trans)glycosidases"/>
    <property type="match status" value="1"/>
</dbReference>
<dbReference type="InterPro" id="IPR017853">
    <property type="entry name" value="GH"/>
</dbReference>
<evidence type="ECO:0000256" key="2">
    <source>
        <dbReference type="ARBA" id="ARBA00004613"/>
    </source>
</evidence>
<evidence type="ECO:0000313" key="14">
    <source>
        <dbReference type="Proteomes" id="UP000242875"/>
    </source>
</evidence>
<dbReference type="SMART" id="SM00636">
    <property type="entry name" value="Glyco_18"/>
    <property type="match status" value="1"/>
</dbReference>
<evidence type="ECO:0000256" key="5">
    <source>
        <dbReference type="ARBA" id="ARBA00022525"/>
    </source>
</evidence>
<dbReference type="OrthoDB" id="76388at2759"/>
<dbReference type="GO" id="GO:0006032">
    <property type="term" value="P:chitin catabolic process"/>
    <property type="evidence" value="ECO:0007669"/>
    <property type="project" value="UniProtKB-KW"/>
</dbReference>
<protein>
    <recommendedName>
        <fullName evidence="4">chitinase</fullName>
        <ecNumber evidence="4">3.2.1.14</ecNumber>
    </recommendedName>
</protein>
<evidence type="ECO:0000256" key="3">
    <source>
        <dbReference type="ARBA" id="ARBA00008682"/>
    </source>
</evidence>